<sequence>MKIIHFISGIGSGGVEQMLINYTGILNKNTDFTQIVVFQHDPDKICLNKLERAGDKCVRISDKRHHPLKNLWQSYRIIKSEQPDIVHCHMSLLNFFPLFIAWICHVKVRISHSHISSSSNPRFVDWIFKRLNIIFATKLLACGEDAGHFLYGKSKFKVIRNAINIDNFINIRKKNQDERRELHIPSDAVVIGHIGRFVDQKNHGRLLDIFFDYYWNLNRKAYLLLVGDGDLKKEMEIKADNLGIKNRVLFTGNVDNVSKYYSVMDVFLLPSLYEGLPIVAIEAQCSGIPMLISNTIDSDAKILSTTKLLSLNLSNLKWEKNLDRLVHERKIDFSTIKDILVQKGFSIEKEVENLNGFYKQAVEEI</sequence>
<dbReference type="InterPro" id="IPR050194">
    <property type="entry name" value="Glycosyltransferase_grp1"/>
</dbReference>
<feature type="domain" description="Glycosyl transferase family 1" evidence="1">
    <location>
        <begin position="176"/>
        <end position="295"/>
    </location>
</feature>
<dbReference type="GO" id="GO:0016740">
    <property type="term" value="F:transferase activity"/>
    <property type="evidence" value="ECO:0007669"/>
    <property type="project" value="UniProtKB-KW"/>
</dbReference>
<dbReference type="Pfam" id="PF13439">
    <property type="entry name" value="Glyco_transf_4"/>
    <property type="match status" value="1"/>
</dbReference>
<accession>A0ABQ0WXA1</accession>
<evidence type="ECO:0000313" key="4">
    <source>
        <dbReference type="Proteomes" id="UP000321794"/>
    </source>
</evidence>
<dbReference type="EMBL" id="BJZK01000015">
    <property type="protein sequence ID" value="GEO72158.1"/>
    <property type="molecule type" value="Genomic_DNA"/>
</dbReference>
<name>A0ABQ0WXA1_9LACO</name>
<keyword evidence="3" id="KW-0808">Transferase</keyword>
<dbReference type="Pfam" id="PF00534">
    <property type="entry name" value="Glycos_transf_1"/>
    <property type="match status" value="1"/>
</dbReference>
<evidence type="ECO:0000259" key="1">
    <source>
        <dbReference type="Pfam" id="PF00534"/>
    </source>
</evidence>
<dbReference type="RefSeq" id="WP_057731969.1">
    <property type="nucleotide sequence ID" value="NZ_BJZK01000015.1"/>
</dbReference>
<dbReference type="SUPFAM" id="SSF53756">
    <property type="entry name" value="UDP-Glycosyltransferase/glycogen phosphorylase"/>
    <property type="match status" value="1"/>
</dbReference>
<comment type="caution">
    <text evidence="3">The sequence shown here is derived from an EMBL/GenBank/DDBJ whole genome shotgun (WGS) entry which is preliminary data.</text>
</comment>
<dbReference type="Gene3D" id="3.40.50.2000">
    <property type="entry name" value="Glycogen Phosphorylase B"/>
    <property type="match status" value="2"/>
</dbReference>
<reference evidence="3 4" key="1">
    <citation type="submission" date="2019-07" db="EMBL/GenBank/DDBJ databases">
        <title>Whole genome shotgun sequence of Lactobacillus zymae NBRC 107157.</title>
        <authorList>
            <person name="Hosoyama A."/>
            <person name="Uohara A."/>
            <person name="Ohji S."/>
            <person name="Ichikawa N."/>
        </authorList>
    </citation>
    <scope>NUCLEOTIDE SEQUENCE [LARGE SCALE GENOMIC DNA]</scope>
    <source>
        <strain evidence="3 4">NBRC 107157</strain>
    </source>
</reference>
<feature type="domain" description="Glycosyltransferase subfamily 4-like N-terminal" evidence="2">
    <location>
        <begin position="13"/>
        <end position="166"/>
    </location>
</feature>
<proteinExistence type="predicted"/>
<dbReference type="InterPro" id="IPR028098">
    <property type="entry name" value="Glyco_trans_4-like_N"/>
</dbReference>
<evidence type="ECO:0000313" key="3">
    <source>
        <dbReference type="EMBL" id="GEO72158.1"/>
    </source>
</evidence>
<dbReference type="PANTHER" id="PTHR45947:SF3">
    <property type="entry name" value="SULFOQUINOVOSYL TRANSFERASE SQD2"/>
    <property type="match status" value="1"/>
</dbReference>
<organism evidence="3 4">
    <name type="scientific">Levilactobacillus zymae</name>
    <dbReference type="NCBI Taxonomy" id="267363"/>
    <lineage>
        <taxon>Bacteria</taxon>
        <taxon>Bacillati</taxon>
        <taxon>Bacillota</taxon>
        <taxon>Bacilli</taxon>
        <taxon>Lactobacillales</taxon>
        <taxon>Lactobacillaceae</taxon>
        <taxon>Levilactobacillus</taxon>
    </lineage>
</organism>
<dbReference type="Proteomes" id="UP000321794">
    <property type="component" value="Unassembled WGS sequence"/>
</dbReference>
<dbReference type="InterPro" id="IPR001296">
    <property type="entry name" value="Glyco_trans_1"/>
</dbReference>
<protein>
    <submittedName>
        <fullName evidence="3">Glycosyl transferase family 1</fullName>
    </submittedName>
</protein>
<keyword evidence="4" id="KW-1185">Reference proteome</keyword>
<evidence type="ECO:0000259" key="2">
    <source>
        <dbReference type="Pfam" id="PF13439"/>
    </source>
</evidence>
<dbReference type="PANTHER" id="PTHR45947">
    <property type="entry name" value="SULFOQUINOVOSYL TRANSFERASE SQD2"/>
    <property type="match status" value="1"/>
</dbReference>
<gene>
    <name evidence="3" type="primary">rfaG</name>
    <name evidence="3" type="ORF">LZY01_13260</name>
</gene>